<dbReference type="InterPro" id="IPR025287">
    <property type="entry name" value="WAK_GUB"/>
</dbReference>
<evidence type="ECO:0000256" key="9">
    <source>
        <dbReference type="ARBA" id="ARBA00048679"/>
    </source>
</evidence>
<comment type="catalytic activity">
    <reaction evidence="8">
        <text>L-threonyl-[protein] + ATP = O-phospho-L-threonyl-[protein] + ADP + H(+)</text>
        <dbReference type="Rhea" id="RHEA:46608"/>
        <dbReference type="Rhea" id="RHEA-COMP:11060"/>
        <dbReference type="Rhea" id="RHEA-COMP:11605"/>
        <dbReference type="ChEBI" id="CHEBI:15378"/>
        <dbReference type="ChEBI" id="CHEBI:30013"/>
        <dbReference type="ChEBI" id="CHEBI:30616"/>
        <dbReference type="ChEBI" id="CHEBI:61977"/>
        <dbReference type="ChEBI" id="CHEBI:456216"/>
        <dbReference type="EC" id="2.7.11.1"/>
    </reaction>
</comment>
<evidence type="ECO:0000256" key="4">
    <source>
        <dbReference type="ARBA" id="ARBA00022729"/>
    </source>
</evidence>
<evidence type="ECO:0000256" key="5">
    <source>
        <dbReference type="ARBA" id="ARBA00022989"/>
    </source>
</evidence>
<evidence type="ECO:0000256" key="8">
    <source>
        <dbReference type="ARBA" id="ARBA00047899"/>
    </source>
</evidence>
<keyword evidence="4 11" id="KW-0732">Signal</keyword>
<evidence type="ECO:0000259" key="13">
    <source>
        <dbReference type="Pfam" id="PF14380"/>
    </source>
</evidence>
<feature type="chain" id="PRO_5045160402" description="non-specific serine/threonine protein kinase" evidence="11">
    <location>
        <begin position="31"/>
        <end position="753"/>
    </location>
</feature>
<evidence type="ECO:0000256" key="2">
    <source>
        <dbReference type="ARBA" id="ARBA00012513"/>
    </source>
</evidence>
<evidence type="ECO:0000256" key="6">
    <source>
        <dbReference type="ARBA" id="ARBA00023136"/>
    </source>
</evidence>
<evidence type="ECO:0000313" key="14">
    <source>
        <dbReference type="EMBL" id="KAH7556904.1"/>
    </source>
</evidence>
<evidence type="ECO:0000256" key="1">
    <source>
        <dbReference type="ARBA" id="ARBA00004167"/>
    </source>
</evidence>
<protein>
    <recommendedName>
        <fullName evidence="2">non-specific serine/threonine protein kinase</fullName>
        <ecNumber evidence="2">2.7.11.1</ecNumber>
    </recommendedName>
</protein>
<evidence type="ECO:0000256" key="11">
    <source>
        <dbReference type="SAM" id="SignalP"/>
    </source>
</evidence>
<feature type="domain" description="Wall-associated receptor kinase C-terminal" evidence="13">
    <location>
        <begin position="707"/>
        <end position="747"/>
    </location>
</feature>
<proteinExistence type="predicted"/>
<comment type="subcellular location">
    <subcellularLocation>
        <location evidence="1">Membrane</location>
        <topology evidence="1">Single-pass membrane protein</topology>
    </subcellularLocation>
</comment>
<dbReference type="Pfam" id="PF13947">
    <property type="entry name" value="GUB_WAK_bind"/>
    <property type="match status" value="3"/>
</dbReference>
<organism evidence="14 15">
    <name type="scientific">Xanthoceras sorbifolium</name>
    <dbReference type="NCBI Taxonomy" id="99658"/>
    <lineage>
        <taxon>Eukaryota</taxon>
        <taxon>Viridiplantae</taxon>
        <taxon>Streptophyta</taxon>
        <taxon>Embryophyta</taxon>
        <taxon>Tracheophyta</taxon>
        <taxon>Spermatophyta</taxon>
        <taxon>Magnoliopsida</taxon>
        <taxon>eudicotyledons</taxon>
        <taxon>Gunneridae</taxon>
        <taxon>Pentapetalae</taxon>
        <taxon>rosids</taxon>
        <taxon>malvids</taxon>
        <taxon>Sapindales</taxon>
        <taxon>Sapindaceae</taxon>
        <taxon>Xanthoceroideae</taxon>
        <taxon>Xanthoceras</taxon>
    </lineage>
</organism>
<evidence type="ECO:0000256" key="3">
    <source>
        <dbReference type="ARBA" id="ARBA00022692"/>
    </source>
</evidence>
<dbReference type="InterPro" id="IPR032872">
    <property type="entry name" value="WAK_assoc_C"/>
</dbReference>
<feature type="domain" description="Wall-associated receptor kinase C-terminal" evidence="13">
    <location>
        <begin position="179"/>
        <end position="251"/>
    </location>
</feature>
<dbReference type="Pfam" id="PF14380">
    <property type="entry name" value="WAK_assoc"/>
    <property type="match status" value="3"/>
</dbReference>
<dbReference type="EC" id="2.7.11.1" evidence="2"/>
<comment type="caution">
    <text evidence="14">The sequence shown here is derived from an EMBL/GenBank/DDBJ whole genome shotgun (WGS) entry which is preliminary data.</text>
</comment>
<evidence type="ECO:0000259" key="12">
    <source>
        <dbReference type="Pfam" id="PF13947"/>
    </source>
</evidence>
<evidence type="ECO:0000313" key="15">
    <source>
        <dbReference type="Proteomes" id="UP000827721"/>
    </source>
</evidence>
<comment type="catalytic activity">
    <reaction evidence="9">
        <text>L-seryl-[protein] + ATP = O-phospho-L-seryl-[protein] + ADP + H(+)</text>
        <dbReference type="Rhea" id="RHEA:17989"/>
        <dbReference type="Rhea" id="RHEA-COMP:9863"/>
        <dbReference type="Rhea" id="RHEA-COMP:11604"/>
        <dbReference type="ChEBI" id="CHEBI:15378"/>
        <dbReference type="ChEBI" id="CHEBI:29999"/>
        <dbReference type="ChEBI" id="CHEBI:30616"/>
        <dbReference type="ChEBI" id="CHEBI:83421"/>
        <dbReference type="ChEBI" id="CHEBI:456216"/>
        <dbReference type="EC" id="2.7.11.1"/>
    </reaction>
</comment>
<evidence type="ECO:0000256" key="10">
    <source>
        <dbReference type="SAM" id="MobiDB-lite"/>
    </source>
</evidence>
<dbReference type="Proteomes" id="UP000827721">
    <property type="component" value="Unassembled WGS sequence"/>
</dbReference>
<keyword evidence="3" id="KW-0812">Transmembrane</keyword>
<feature type="domain" description="Wall-associated receptor kinase galacturonan-binding" evidence="12">
    <location>
        <begin position="310"/>
        <end position="376"/>
    </location>
</feature>
<dbReference type="EMBL" id="JAFEMO010000011">
    <property type="protein sequence ID" value="KAH7556904.1"/>
    <property type="molecule type" value="Genomic_DNA"/>
</dbReference>
<name>A0ABQ8HE66_9ROSI</name>
<feature type="domain" description="Wall-associated receptor kinase galacturonan-binding" evidence="12">
    <location>
        <begin position="585"/>
        <end position="644"/>
    </location>
</feature>
<keyword evidence="6" id="KW-0472">Membrane</keyword>
<feature type="compositionally biased region" description="Polar residues" evidence="10">
    <location>
        <begin position="270"/>
        <end position="280"/>
    </location>
</feature>
<keyword evidence="7" id="KW-0325">Glycoprotein</keyword>
<feature type="signal peptide" evidence="11">
    <location>
        <begin position="1"/>
        <end position="30"/>
    </location>
</feature>
<accession>A0ABQ8HE66</accession>
<keyword evidence="15" id="KW-1185">Reference proteome</keyword>
<sequence>MNSQLFSSSLSLSLVCFLLVIILKIQSSSTDPDWCRRPFKCGTVTAGYPFWGGRDRPEPLCGHPKLKLDCDDEHETTTITINEVNYHVLEINESTHTLKIAREDYYKEGICPAQWKNGLFRVRNTTIDSQLFDFSPADEYENVTLLYGCPPPLSPNIPEHFTCQINGFPYNTGSIKGGANGPGACMASVFVPVPKKLYEATIGNWSALEETLPRGFELNWMVKGMPCEDCTNSMGSCGYDFHSQKTICYCSPDGIPFDRPCPTYPDPASPDQTPKASPGSSPGHVRWIQSSLSDDDPDNTSQSSCDVQFYCGNITVGYPFWGEPGRPQHCAAHQELKLNCYDDDDDGDNLPTMEINGVHYWVLNISLEAQTLRIARKDYDNGICSPEYPNTTINPVLFDYSDGYQNLTFLYDCPSSPVLPVHFACPISNSVKYKDWSITAGANGPGACSASVVVPFPRKLNWTAMNNPSDLGQILKEGFVLTWKFGGVPCQDCTNPEGSCGPDSGSNGTMACPPSSVLPEESPLLPVSAMGQFRIQCRLLASSSNVAPEKFAYVRICFIASDTAISQQFVVVASFYTSSLFLQPSDCGNIRGISYPFWGLNRAYYCGQPGFGIECQDNVPKIKIMSNMFRILDISFDITKTLNVARDDLWNDICPTRFANTTLDCSPFLPLQGQRSLTLYHGCTLPPGTVSGFSRQPDCSINDTILEKAGQDLEQNRTTVQDALDQGFELRWNSSDDQCKKCTNPGGYADIIP</sequence>
<keyword evidence="5" id="KW-1133">Transmembrane helix</keyword>
<gene>
    <name evidence="14" type="ORF">JRO89_XS11G0009600</name>
</gene>
<feature type="region of interest" description="Disordered" evidence="10">
    <location>
        <begin position="261"/>
        <end position="301"/>
    </location>
</feature>
<reference evidence="14 15" key="1">
    <citation type="submission" date="2021-02" db="EMBL/GenBank/DDBJ databases">
        <title>Plant Genome Project.</title>
        <authorList>
            <person name="Zhang R.-G."/>
        </authorList>
    </citation>
    <scope>NUCLEOTIDE SEQUENCE [LARGE SCALE GENOMIC DNA]</scope>
    <source>
        <tissue evidence="14">Leaves</tissue>
    </source>
</reference>
<dbReference type="PANTHER" id="PTHR33138:SF11">
    <property type="entry name" value="KINASE-LIKE PROTEIN"/>
    <property type="match status" value="1"/>
</dbReference>
<feature type="domain" description="Wall-associated receptor kinase galacturonan-binding" evidence="12">
    <location>
        <begin position="35"/>
        <end position="102"/>
    </location>
</feature>
<dbReference type="PANTHER" id="PTHR33138">
    <property type="entry name" value="OS01G0690200 PROTEIN"/>
    <property type="match status" value="1"/>
</dbReference>
<evidence type="ECO:0000256" key="7">
    <source>
        <dbReference type="ARBA" id="ARBA00023180"/>
    </source>
</evidence>
<feature type="domain" description="Wall-associated receptor kinase C-terminal" evidence="13">
    <location>
        <begin position="442"/>
        <end position="508"/>
    </location>
</feature>